<sequence length="355" mass="39081">MEYSQSWNYPLHEAIYNPATSTSVSSYFTRPNKVVKSGSRNSSPRNLGRRKTTTSATTSSRNRSVVDHLRSSSQQQLSLEGSRSRPVSWHPNSIDTLHIPVDSSADPSAWDFSTAQVNGLITPMSYPAMNEPQIQEVITPLDGYSGRNMSFDYGNQAYFDQSWIASEPTKGDPYALSTFYQAGYPPAPQPYAHANQQLMTSNVPTAPSSPDCPPFPNIDLDNLSLGTTSGKAKVDSEELVGMGLYDSPAEVQSSSLLFGRFSQSGQKSLKLAESFEPVEQDEDADEDDEDAAHEQESESNDSSMTAFPSYESQSIANHMAFGTQTEVDPLAYKYLATLSQLNNYYAPSQQCYGWI</sequence>
<name>A0A0D2FIV3_9EURO</name>
<feature type="compositionally biased region" description="Low complexity" evidence="1">
    <location>
        <begin position="53"/>
        <end position="63"/>
    </location>
</feature>
<dbReference type="STRING" id="348802.A0A0D2FIV3"/>
<dbReference type="HOGENOM" id="CLU_067597_0_0_1"/>
<feature type="region of interest" description="Disordered" evidence="1">
    <location>
        <begin position="275"/>
        <end position="306"/>
    </location>
</feature>
<reference evidence="2 3" key="1">
    <citation type="submission" date="2015-01" db="EMBL/GenBank/DDBJ databases">
        <title>The Genome Sequence of Exophiala xenobiotica CBS118157.</title>
        <authorList>
            <consortium name="The Broad Institute Genomics Platform"/>
            <person name="Cuomo C."/>
            <person name="de Hoog S."/>
            <person name="Gorbushina A."/>
            <person name="Stielow B."/>
            <person name="Teixiera M."/>
            <person name="Abouelleil A."/>
            <person name="Chapman S.B."/>
            <person name="Priest M."/>
            <person name="Young S.K."/>
            <person name="Wortman J."/>
            <person name="Nusbaum C."/>
            <person name="Birren B."/>
        </authorList>
    </citation>
    <scope>NUCLEOTIDE SEQUENCE [LARGE SCALE GENOMIC DNA]</scope>
    <source>
        <strain evidence="2 3">CBS 118157</strain>
    </source>
</reference>
<feature type="compositionally biased region" description="Acidic residues" evidence="1">
    <location>
        <begin position="276"/>
        <end position="291"/>
    </location>
</feature>
<proteinExistence type="predicted"/>
<evidence type="ECO:0000313" key="3">
    <source>
        <dbReference type="Proteomes" id="UP000054342"/>
    </source>
</evidence>
<gene>
    <name evidence="2" type="ORF">PV05_00310</name>
</gene>
<organism evidence="2 3">
    <name type="scientific">Exophiala xenobiotica</name>
    <dbReference type="NCBI Taxonomy" id="348802"/>
    <lineage>
        <taxon>Eukaryota</taxon>
        <taxon>Fungi</taxon>
        <taxon>Dikarya</taxon>
        <taxon>Ascomycota</taxon>
        <taxon>Pezizomycotina</taxon>
        <taxon>Eurotiomycetes</taxon>
        <taxon>Chaetothyriomycetidae</taxon>
        <taxon>Chaetothyriales</taxon>
        <taxon>Herpotrichiellaceae</taxon>
        <taxon>Exophiala</taxon>
    </lineage>
</organism>
<dbReference type="OrthoDB" id="5378435at2759"/>
<dbReference type="Proteomes" id="UP000054342">
    <property type="component" value="Unassembled WGS sequence"/>
</dbReference>
<dbReference type="AlphaFoldDB" id="A0A0D2FIV3"/>
<evidence type="ECO:0000313" key="2">
    <source>
        <dbReference type="EMBL" id="KIW60064.1"/>
    </source>
</evidence>
<accession>A0A0D2FIV3</accession>
<dbReference type="RefSeq" id="XP_013320648.1">
    <property type="nucleotide sequence ID" value="XM_013465194.1"/>
</dbReference>
<evidence type="ECO:0000256" key="1">
    <source>
        <dbReference type="SAM" id="MobiDB-lite"/>
    </source>
</evidence>
<feature type="compositionally biased region" description="Low complexity" evidence="1">
    <location>
        <begin position="71"/>
        <end position="85"/>
    </location>
</feature>
<keyword evidence="3" id="KW-1185">Reference proteome</keyword>
<dbReference type="EMBL" id="KN847317">
    <property type="protein sequence ID" value="KIW60064.1"/>
    <property type="molecule type" value="Genomic_DNA"/>
</dbReference>
<protein>
    <submittedName>
        <fullName evidence="2">Uncharacterized protein</fullName>
    </submittedName>
</protein>
<feature type="region of interest" description="Disordered" evidence="1">
    <location>
        <begin position="33"/>
        <end position="87"/>
    </location>
</feature>
<dbReference type="GeneID" id="25322218"/>